<accession>M2XT94</accession>
<name>M2XT94_GALSU</name>
<dbReference type="AlphaFoldDB" id="M2XT94"/>
<dbReference type="EMBL" id="KB454544">
    <property type="protein sequence ID" value="EME26664.1"/>
    <property type="molecule type" value="Genomic_DNA"/>
</dbReference>
<evidence type="ECO:0000313" key="2">
    <source>
        <dbReference type="EMBL" id="EME26664.1"/>
    </source>
</evidence>
<protein>
    <submittedName>
        <fullName evidence="2">1,2-diacylglycerol 3-beta-galactosyltransferase</fullName>
        <ecNumber evidence="2">2.4.1.46</ecNumber>
    </submittedName>
</protein>
<feature type="domain" description="Glycosyl transferase family 28 C-terminal" evidence="1">
    <location>
        <begin position="289"/>
        <end position="405"/>
    </location>
</feature>
<keyword evidence="2" id="KW-0808">Transferase</keyword>
<dbReference type="Proteomes" id="UP000030680">
    <property type="component" value="Unassembled WGS sequence"/>
</dbReference>
<dbReference type="RefSeq" id="XP_005703184.1">
    <property type="nucleotide sequence ID" value="XM_005703127.1"/>
</dbReference>
<dbReference type="GO" id="GO:0046509">
    <property type="term" value="F:1,2-diacylglycerol 3-beta-galactosyltransferase activity"/>
    <property type="evidence" value="ECO:0007669"/>
    <property type="project" value="UniProtKB-EC"/>
</dbReference>
<dbReference type="OrthoDB" id="5481at2759"/>
<dbReference type="Pfam" id="PF04101">
    <property type="entry name" value="Glyco_tran_28_C"/>
    <property type="match status" value="1"/>
</dbReference>
<evidence type="ECO:0000259" key="1">
    <source>
        <dbReference type="Pfam" id="PF04101"/>
    </source>
</evidence>
<dbReference type="PANTHER" id="PTHR43025">
    <property type="entry name" value="MONOGALACTOSYLDIACYLGLYCEROL SYNTHASE"/>
    <property type="match status" value="1"/>
</dbReference>
<sequence>MSATVHKEYSLSVLEHRATIEPEFKEQLDDICHGSSGILFFPSLGSCDNEAQRKVKENWKNLAQVYKPFCVFLLYGSGGGGHLASAQALFDLIKFAKERHPEWHCFLWDVTELAGISLSGALYNIALEWDLLPFVGALYSVAKVFRPLLDPVFSTRLKGRWKRLPKPDLVVSFVPFLNSAIINSLPDSQHITVMTDFTNTAAHPWLQDKRQKVLCGTVTSIQQAIRQGYDVSHLKPISGMVVHPRFYKSSNVDIPYLRRKLLGSNVNHSTEERLTILILIGAYPPYYTTQQIISCFSATCSHQLGVLNVICICGGNSRLYQELSRLKCQGPAFYRENLFLLGYTKQVAEYMRISDIIITKPGPGVVAESCVMKVPLIILTLNNQLMEQEEEVANWVVKHGIGRKIVFFDQLLNITKEQILMWKHNMESLGENRAVFEVLKELETYAK</sequence>
<dbReference type="SUPFAM" id="SSF53756">
    <property type="entry name" value="UDP-Glycosyltransferase/glycogen phosphorylase"/>
    <property type="match status" value="1"/>
</dbReference>
<dbReference type="Gene3D" id="3.40.50.2000">
    <property type="entry name" value="Glycogen Phosphorylase B"/>
    <property type="match status" value="1"/>
</dbReference>
<dbReference type="Gramene" id="EME26664">
    <property type="protein sequence ID" value="EME26664"/>
    <property type="gene ID" value="Gasu_56730"/>
</dbReference>
<organism evidence="2 3">
    <name type="scientific">Galdieria sulphuraria</name>
    <name type="common">Red alga</name>
    <dbReference type="NCBI Taxonomy" id="130081"/>
    <lineage>
        <taxon>Eukaryota</taxon>
        <taxon>Rhodophyta</taxon>
        <taxon>Bangiophyceae</taxon>
        <taxon>Galdieriales</taxon>
        <taxon>Galdieriaceae</taxon>
        <taxon>Galdieria</taxon>
    </lineage>
</organism>
<dbReference type="OMA" id="LNVICIC"/>
<dbReference type="InterPro" id="IPR007235">
    <property type="entry name" value="Glyco_trans_28_C"/>
</dbReference>
<keyword evidence="2" id="KW-0328">Glycosyltransferase</keyword>
<dbReference type="PANTHER" id="PTHR43025:SF3">
    <property type="entry name" value="MONOGALACTOSYLDIACYLGLYCEROL SYNTHASE 1, CHLOROPLASTIC"/>
    <property type="match status" value="1"/>
</dbReference>
<dbReference type="InterPro" id="IPR050519">
    <property type="entry name" value="Glycosyltransf_28_UgtP"/>
</dbReference>
<dbReference type="EC" id="2.4.1.46" evidence="2"/>
<reference evidence="3" key="1">
    <citation type="journal article" date="2013" name="Science">
        <title>Gene transfer from bacteria and archaea facilitated evolution of an extremophilic eukaryote.</title>
        <authorList>
            <person name="Schonknecht G."/>
            <person name="Chen W.H."/>
            <person name="Ternes C.M."/>
            <person name="Barbier G.G."/>
            <person name="Shrestha R.P."/>
            <person name="Stanke M."/>
            <person name="Brautigam A."/>
            <person name="Baker B.J."/>
            <person name="Banfield J.F."/>
            <person name="Garavito R.M."/>
            <person name="Carr K."/>
            <person name="Wilkerson C."/>
            <person name="Rensing S.A."/>
            <person name="Gagneul D."/>
            <person name="Dickenson N.E."/>
            <person name="Oesterhelt C."/>
            <person name="Lercher M.J."/>
            <person name="Weber A.P."/>
        </authorList>
    </citation>
    <scope>NUCLEOTIDE SEQUENCE [LARGE SCALE GENOMIC DNA]</scope>
    <source>
        <strain evidence="3">074W</strain>
    </source>
</reference>
<evidence type="ECO:0000313" key="3">
    <source>
        <dbReference type="Proteomes" id="UP000030680"/>
    </source>
</evidence>
<proteinExistence type="predicted"/>
<dbReference type="GeneID" id="17085660"/>
<dbReference type="KEGG" id="gsl:Gasu_56730"/>
<keyword evidence="3" id="KW-1185">Reference proteome</keyword>
<gene>
    <name evidence="2" type="ORF">Gasu_56730</name>
</gene>
<dbReference type="eggNOG" id="ENOG502SU9I">
    <property type="taxonomic scope" value="Eukaryota"/>
</dbReference>